<proteinExistence type="inferred from homology"/>
<dbReference type="PROSITE" id="PS00251">
    <property type="entry name" value="THD_1"/>
    <property type="match status" value="1"/>
</dbReference>
<dbReference type="EMBL" id="KB199728">
    <property type="protein sequence ID" value="ESP04486.1"/>
    <property type="molecule type" value="Genomic_DNA"/>
</dbReference>
<reference evidence="7 8" key="1">
    <citation type="journal article" date="2013" name="Nature">
        <title>Insights into bilaterian evolution from three spiralian genomes.</title>
        <authorList>
            <person name="Simakov O."/>
            <person name="Marletaz F."/>
            <person name="Cho S.J."/>
            <person name="Edsinger-Gonzales E."/>
            <person name="Havlak P."/>
            <person name="Hellsten U."/>
            <person name="Kuo D.H."/>
            <person name="Larsson T."/>
            <person name="Lv J."/>
            <person name="Arendt D."/>
            <person name="Savage R."/>
            <person name="Osoegawa K."/>
            <person name="de Jong P."/>
            <person name="Grimwood J."/>
            <person name="Chapman J.A."/>
            <person name="Shapiro H."/>
            <person name="Aerts A."/>
            <person name="Otillar R.P."/>
            <person name="Terry A.Y."/>
            <person name="Boore J.L."/>
            <person name="Grigoriev I.V."/>
            <person name="Lindberg D.R."/>
            <person name="Seaver E.C."/>
            <person name="Weisblat D.A."/>
            <person name="Putnam N.H."/>
            <person name="Rokhsar D.S."/>
        </authorList>
    </citation>
    <scope>NUCLEOTIDE SEQUENCE [LARGE SCALE GENOMIC DNA]</scope>
</reference>
<dbReference type="Proteomes" id="UP000030746">
    <property type="component" value="Unassembled WGS sequence"/>
</dbReference>
<evidence type="ECO:0000256" key="4">
    <source>
        <dbReference type="ARBA" id="ARBA00023136"/>
    </source>
</evidence>
<dbReference type="GO" id="GO:0005125">
    <property type="term" value="F:cytokine activity"/>
    <property type="evidence" value="ECO:0007669"/>
    <property type="project" value="UniProtKB-KW"/>
</dbReference>
<dbReference type="Gene3D" id="2.60.120.40">
    <property type="match status" value="1"/>
</dbReference>
<gene>
    <name evidence="7" type="ORF">LOTGIDRAFT_237341</name>
</gene>
<dbReference type="HOGENOM" id="CLU_877956_0_0_1"/>
<name>V4BAH9_LOTGI</name>
<dbReference type="PROSITE" id="PS50049">
    <property type="entry name" value="THD_2"/>
    <property type="match status" value="1"/>
</dbReference>
<evidence type="ECO:0000256" key="3">
    <source>
        <dbReference type="ARBA" id="ARBA00022514"/>
    </source>
</evidence>
<evidence type="ECO:0000313" key="8">
    <source>
        <dbReference type="Proteomes" id="UP000030746"/>
    </source>
</evidence>
<evidence type="ECO:0000256" key="5">
    <source>
        <dbReference type="SAM" id="Phobius"/>
    </source>
</evidence>
<keyword evidence="5" id="KW-0812">Transmembrane</keyword>
<dbReference type="InterPro" id="IPR021184">
    <property type="entry name" value="TNF_CS"/>
</dbReference>
<dbReference type="AlphaFoldDB" id="V4BAH9"/>
<dbReference type="KEGG" id="lgi:LOTGIDRAFT_237341"/>
<dbReference type="InterPro" id="IPR008983">
    <property type="entry name" value="Tumour_necrosis_fac-like_dom"/>
</dbReference>
<evidence type="ECO:0000256" key="2">
    <source>
        <dbReference type="ARBA" id="ARBA00008670"/>
    </source>
</evidence>
<dbReference type="PANTHER" id="PTHR11471:SF13">
    <property type="entry name" value="TNF FAMILY PROFILE DOMAIN-CONTAINING PROTEIN"/>
    <property type="match status" value="1"/>
</dbReference>
<dbReference type="OrthoDB" id="6098231at2759"/>
<evidence type="ECO:0000256" key="1">
    <source>
        <dbReference type="ARBA" id="ARBA00004370"/>
    </source>
</evidence>
<evidence type="ECO:0000313" key="7">
    <source>
        <dbReference type="EMBL" id="ESP04486.1"/>
    </source>
</evidence>
<dbReference type="InterPro" id="IPR006052">
    <property type="entry name" value="TNF_dom"/>
</dbReference>
<keyword evidence="8" id="KW-1185">Reference proteome</keyword>
<keyword evidence="3" id="KW-0202">Cytokine</keyword>
<feature type="transmembrane region" description="Helical" evidence="5">
    <location>
        <begin position="43"/>
        <end position="66"/>
    </location>
</feature>
<sequence length="317" mass="35563">MVAINGNTSEKGDGAETLLKNPKAENISVQIGVVGSRPSRRSCFAGVSFVLVLLLCITTLAVSIWLKYNRQLPSFCCPCDKLKETRGTVGKGGSTCCINTELEYVQTMKHMLNSSGSEFKPEGSVDSDALIAEKEMKMFESKNTTITILHTSPVAAHVLVSCTNSSYYQYPQKVQDLPPTRTLEVLPRRSLSLLRGVELRRDHLIIQTRGLYLIYSQIYFKVIQGTNWPLGLNLLCHIVERYNRRIPNDGIEKLLQDMYTLPKRPPGNTMFDFHTSYISGVFEMEVNDEVYVRASLEDVVSRLPTLNYIGLVKLDGE</sequence>
<comment type="subcellular location">
    <subcellularLocation>
        <location evidence="1">Membrane</location>
    </subcellularLocation>
</comment>
<dbReference type="GO" id="GO:0016020">
    <property type="term" value="C:membrane"/>
    <property type="evidence" value="ECO:0007669"/>
    <property type="project" value="UniProtKB-SubCell"/>
</dbReference>
<dbReference type="GO" id="GO:0006955">
    <property type="term" value="P:immune response"/>
    <property type="evidence" value="ECO:0007669"/>
    <property type="project" value="InterPro"/>
</dbReference>
<dbReference type="RefSeq" id="XP_009044817.1">
    <property type="nucleotide sequence ID" value="XM_009046569.1"/>
</dbReference>
<dbReference type="CTD" id="20250429"/>
<organism evidence="7 8">
    <name type="scientific">Lottia gigantea</name>
    <name type="common">Giant owl limpet</name>
    <dbReference type="NCBI Taxonomy" id="225164"/>
    <lineage>
        <taxon>Eukaryota</taxon>
        <taxon>Metazoa</taxon>
        <taxon>Spiralia</taxon>
        <taxon>Lophotrochozoa</taxon>
        <taxon>Mollusca</taxon>
        <taxon>Gastropoda</taxon>
        <taxon>Patellogastropoda</taxon>
        <taxon>Lottioidea</taxon>
        <taxon>Lottiidae</taxon>
        <taxon>Lottia</taxon>
    </lineage>
</organism>
<dbReference type="SMART" id="SM00207">
    <property type="entry name" value="TNF"/>
    <property type="match status" value="1"/>
</dbReference>
<dbReference type="Pfam" id="PF00229">
    <property type="entry name" value="TNF"/>
    <property type="match status" value="1"/>
</dbReference>
<evidence type="ECO:0000259" key="6">
    <source>
        <dbReference type="PROSITE" id="PS50049"/>
    </source>
</evidence>
<keyword evidence="4 5" id="KW-0472">Membrane</keyword>
<comment type="similarity">
    <text evidence="2">Belongs to the tumor necrosis factor family.</text>
</comment>
<dbReference type="GO" id="GO:0005615">
    <property type="term" value="C:extracellular space"/>
    <property type="evidence" value="ECO:0007669"/>
    <property type="project" value="UniProtKB-KW"/>
</dbReference>
<dbReference type="GeneID" id="20250429"/>
<dbReference type="SUPFAM" id="SSF49842">
    <property type="entry name" value="TNF-like"/>
    <property type="match status" value="1"/>
</dbReference>
<accession>V4BAH9</accession>
<keyword evidence="5" id="KW-1133">Transmembrane helix</keyword>
<feature type="domain" description="THD" evidence="6">
    <location>
        <begin position="154"/>
        <end position="314"/>
    </location>
</feature>
<dbReference type="GO" id="GO:0005164">
    <property type="term" value="F:tumor necrosis factor receptor binding"/>
    <property type="evidence" value="ECO:0007669"/>
    <property type="project" value="InterPro"/>
</dbReference>
<protein>
    <recommendedName>
        <fullName evidence="6">THD domain-containing protein</fullName>
    </recommendedName>
</protein>
<dbReference type="PANTHER" id="PTHR11471">
    <property type="entry name" value="TUMOR NECROSIS FACTOR FAMILY MEMBER"/>
    <property type="match status" value="1"/>
</dbReference>